<feature type="compositionally biased region" description="Low complexity" evidence="1">
    <location>
        <begin position="112"/>
        <end position="133"/>
    </location>
</feature>
<sequence>MAVGLSSRLVMVIGPTASFSPDPFVPYLKEMLSPRVAHLVYFCSTRELFVASSRASLLSSCSSYPPCRWIQPSGGEDKLEQGEEKEGEQWGRKESEQWGAVRPGHLRQAALSCPSTSKSHSPSSPSASGGLPS</sequence>
<evidence type="ECO:0000256" key="1">
    <source>
        <dbReference type="SAM" id="MobiDB-lite"/>
    </source>
</evidence>
<dbReference type="HOGENOM" id="CLU_1910079_0_0_1"/>
<dbReference type="AlphaFoldDB" id="A0A0E0LWM8"/>
<dbReference type="Gramene" id="OPUNC08G17880.1">
    <property type="protein sequence ID" value="OPUNC08G17880.1"/>
    <property type="gene ID" value="OPUNC08G17880"/>
</dbReference>
<dbReference type="EnsemblPlants" id="OPUNC08G17880.1">
    <property type="protein sequence ID" value="OPUNC08G17880.1"/>
    <property type="gene ID" value="OPUNC08G17880"/>
</dbReference>
<name>A0A0E0LWM8_ORYPU</name>
<reference evidence="2" key="1">
    <citation type="submission" date="2015-04" db="UniProtKB">
        <authorList>
            <consortium name="EnsemblPlants"/>
        </authorList>
    </citation>
    <scope>IDENTIFICATION</scope>
</reference>
<feature type="compositionally biased region" description="Basic and acidic residues" evidence="1">
    <location>
        <begin position="75"/>
        <end position="96"/>
    </location>
</feature>
<feature type="region of interest" description="Disordered" evidence="1">
    <location>
        <begin position="72"/>
        <end position="133"/>
    </location>
</feature>
<reference evidence="2" key="2">
    <citation type="submission" date="2018-05" db="EMBL/GenBank/DDBJ databases">
        <title>OpunRS2 (Oryza punctata Reference Sequence Version 2).</title>
        <authorList>
            <person name="Zhang J."/>
            <person name="Kudrna D."/>
            <person name="Lee S."/>
            <person name="Talag J."/>
            <person name="Welchert J."/>
            <person name="Wing R.A."/>
        </authorList>
    </citation>
    <scope>NUCLEOTIDE SEQUENCE [LARGE SCALE GENOMIC DNA]</scope>
</reference>
<dbReference type="Proteomes" id="UP000026962">
    <property type="component" value="Chromosome 8"/>
</dbReference>
<organism evidence="2">
    <name type="scientific">Oryza punctata</name>
    <name type="common">Red rice</name>
    <dbReference type="NCBI Taxonomy" id="4537"/>
    <lineage>
        <taxon>Eukaryota</taxon>
        <taxon>Viridiplantae</taxon>
        <taxon>Streptophyta</taxon>
        <taxon>Embryophyta</taxon>
        <taxon>Tracheophyta</taxon>
        <taxon>Spermatophyta</taxon>
        <taxon>Magnoliopsida</taxon>
        <taxon>Liliopsida</taxon>
        <taxon>Poales</taxon>
        <taxon>Poaceae</taxon>
        <taxon>BOP clade</taxon>
        <taxon>Oryzoideae</taxon>
        <taxon>Oryzeae</taxon>
        <taxon>Oryzinae</taxon>
        <taxon>Oryza</taxon>
    </lineage>
</organism>
<accession>A0A0E0LWM8</accession>
<proteinExistence type="predicted"/>
<evidence type="ECO:0000313" key="2">
    <source>
        <dbReference type="EnsemblPlants" id="OPUNC08G17880.1"/>
    </source>
</evidence>
<keyword evidence="3" id="KW-1185">Reference proteome</keyword>
<protein>
    <submittedName>
        <fullName evidence="2">Uncharacterized protein</fullName>
    </submittedName>
</protein>
<evidence type="ECO:0000313" key="3">
    <source>
        <dbReference type="Proteomes" id="UP000026962"/>
    </source>
</evidence>